<evidence type="ECO:0000313" key="3">
    <source>
        <dbReference type="Proteomes" id="UP000033874"/>
    </source>
</evidence>
<evidence type="ECO:0000313" key="2">
    <source>
        <dbReference type="EMBL" id="KKW94079.1"/>
    </source>
</evidence>
<dbReference type="InterPro" id="IPR013785">
    <property type="entry name" value="Aldolase_TIM"/>
</dbReference>
<dbReference type="GO" id="GO:0047444">
    <property type="term" value="F:N-acylneuraminate-9-phosphate synthase activity"/>
    <property type="evidence" value="ECO:0007669"/>
    <property type="project" value="TreeGrafter"/>
</dbReference>
<keyword evidence="3" id="KW-1185">Reference proteome</keyword>
<dbReference type="STRING" id="56193.YP76_05585"/>
<evidence type="ECO:0000259" key="1">
    <source>
        <dbReference type="SMART" id="SM00858"/>
    </source>
</evidence>
<proteinExistence type="predicted"/>
<dbReference type="InterPro" id="IPR013974">
    <property type="entry name" value="SAF"/>
</dbReference>
<reference evidence="2 3" key="1">
    <citation type="submission" date="2015-04" db="EMBL/GenBank/DDBJ databases">
        <title>Genome sequence of aromatic hydrocarbons-degrading Sphingobium chungbukense DJ77.</title>
        <authorList>
            <person name="Kim Y.-C."/>
            <person name="Chae J.-C."/>
        </authorList>
    </citation>
    <scope>NUCLEOTIDE SEQUENCE [LARGE SCALE GENOMIC DNA]</scope>
    <source>
        <strain evidence="2 3">DJ77</strain>
    </source>
</reference>
<dbReference type="PANTHER" id="PTHR42966">
    <property type="entry name" value="N-ACETYLNEURAMINATE SYNTHASE"/>
    <property type="match status" value="1"/>
</dbReference>
<dbReference type="InterPro" id="IPR051690">
    <property type="entry name" value="PseI-like"/>
</dbReference>
<comment type="caution">
    <text evidence="2">The sequence shown here is derived from an EMBL/GenBank/DDBJ whole genome shotgun (WGS) entry which is preliminary data.</text>
</comment>
<accession>A0A0M3AZU6</accession>
<dbReference type="AlphaFoldDB" id="A0A0M3AZU6"/>
<dbReference type="InterPro" id="IPR013132">
    <property type="entry name" value="PseI/NeuA/B-like_N"/>
</dbReference>
<dbReference type="PANTHER" id="PTHR42966:SF1">
    <property type="entry name" value="SIALIC ACID SYNTHASE"/>
    <property type="match status" value="1"/>
</dbReference>
<protein>
    <submittedName>
        <fullName evidence="2">N-acetylneuraminic acid synthase</fullName>
    </submittedName>
</protein>
<dbReference type="Pfam" id="PF08666">
    <property type="entry name" value="SAF"/>
    <property type="match status" value="1"/>
</dbReference>
<dbReference type="GO" id="GO:0016051">
    <property type="term" value="P:carbohydrate biosynthetic process"/>
    <property type="evidence" value="ECO:0007669"/>
    <property type="project" value="InterPro"/>
</dbReference>
<name>A0A0M3AZU6_9SPHN</name>
<dbReference type="SMART" id="SM00858">
    <property type="entry name" value="SAF"/>
    <property type="match status" value="1"/>
</dbReference>
<dbReference type="SUPFAM" id="SSF51569">
    <property type="entry name" value="Aldolase"/>
    <property type="match status" value="1"/>
</dbReference>
<gene>
    <name evidence="2" type="ORF">YP76_05585</name>
</gene>
<dbReference type="Gene3D" id="3.90.1210.10">
    <property type="entry name" value="Antifreeze-like/N-acetylneuraminic acid synthase C-terminal domain"/>
    <property type="match status" value="1"/>
</dbReference>
<feature type="domain" description="SAF" evidence="1">
    <location>
        <begin position="285"/>
        <end position="343"/>
    </location>
</feature>
<dbReference type="EMBL" id="LBIC01000001">
    <property type="protein sequence ID" value="KKW94079.1"/>
    <property type="molecule type" value="Genomic_DNA"/>
</dbReference>
<sequence length="372" mass="41784">MFVTESIFNDLFVLELANNHWGKLERGLKIIRDFARVVKFNNVHAAIKLQFRDVDNFVHPDFRDRADIRYIKKTLDTQMPWENLRLMVETVRDCGMITMVTPFDEVSVDKCVEFGVEILKIASSDVRDKTLLQKMASTGLPVIASTGGASLEHIDELVAFFTSRNIPFALNHCVSLYPSEDGDLELDQIDFLKARYPGIVIGYSTHEYRDWWDSTLIAYGKGARTFERHIDIDYEGLPVSPYCTKPEQANIWFRAMKKAQEMCGGGSAERRAVPEGERRYLDALVRGVYAKRDLSVGEVLTADDVFFAVPLLKGQLSTREFIGGERLTAPIVANAPLDVQSIDAPALRDPALVSLILDRGLDTSTARTAIAS</sequence>
<organism evidence="2 3">
    <name type="scientific">Sphingobium chungbukense</name>
    <dbReference type="NCBI Taxonomy" id="56193"/>
    <lineage>
        <taxon>Bacteria</taxon>
        <taxon>Pseudomonadati</taxon>
        <taxon>Pseudomonadota</taxon>
        <taxon>Alphaproteobacteria</taxon>
        <taxon>Sphingomonadales</taxon>
        <taxon>Sphingomonadaceae</taxon>
        <taxon>Sphingobium</taxon>
    </lineage>
</organism>
<dbReference type="PATRIC" id="fig|56193.3.peg.1157"/>
<dbReference type="Pfam" id="PF03102">
    <property type="entry name" value="NeuB"/>
    <property type="match status" value="1"/>
</dbReference>
<dbReference type="Gene3D" id="3.20.20.70">
    <property type="entry name" value="Aldolase class I"/>
    <property type="match status" value="1"/>
</dbReference>
<dbReference type="Proteomes" id="UP000033874">
    <property type="component" value="Unassembled WGS sequence"/>
</dbReference>